<dbReference type="EMBL" id="CAJFDI010000005">
    <property type="protein sequence ID" value="CAD5231080.1"/>
    <property type="molecule type" value="Genomic_DNA"/>
</dbReference>
<evidence type="ECO:0000313" key="8">
    <source>
        <dbReference type="Proteomes" id="UP000659654"/>
    </source>
</evidence>
<evidence type="ECO:0000256" key="3">
    <source>
        <dbReference type="ARBA" id="ARBA00022692"/>
    </source>
</evidence>
<gene>
    <name evidence="7" type="ORF">BXYJ_LOCUS11302</name>
</gene>
<dbReference type="Proteomes" id="UP000659654">
    <property type="component" value="Unassembled WGS sequence"/>
</dbReference>
<feature type="transmembrane region" description="Helical" evidence="6">
    <location>
        <begin position="41"/>
        <end position="58"/>
    </location>
</feature>
<dbReference type="PANTHER" id="PTHR31627">
    <property type="entry name" value="SERPENTINE RECEPTOR CLASS GAMMA-RELATED"/>
    <property type="match status" value="1"/>
</dbReference>
<dbReference type="GO" id="GO:0004888">
    <property type="term" value="F:transmembrane signaling receptor activity"/>
    <property type="evidence" value="ECO:0007669"/>
    <property type="project" value="InterPro"/>
</dbReference>
<dbReference type="AlphaFoldDB" id="A0A7I8X581"/>
<organism evidence="7 8">
    <name type="scientific">Bursaphelenchus xylophilus</name>
    <name type="common">Pinewood nematode worm</name>
    <name type="synonym">Aphelenchoides xylophilus</name>
    <dbReference type="NCBI Taxonomy" id="6326"/>
    <lineage>
        <taxon>Eukaryota</taxon>
        <taxon>Metazoa</taxon>
        <taxon>Ecdysozoa</taxon>
        <taxon>Nematoda</taxon>
        <taxon>Chromadorea</taxon>
        <taxon>Rhabditida</taxon>
        <taxon>Tylenchina</taxon>
        <taxon>Tylenchomorpha</taxon>
        <taxon>Aphelenchoidea</taxon>
        <taxon>Aphelenchoididae</taxon>
        <taxon>Bursaphelenchus</taxon>
    </lineage>
</organism>
<reference evidence="7" key="1">
    <citation type="submission" date="2020-09" db="EMBL/GenBank/DDBJ databases">
        <authorList>
            <person name="Kikuchi T."/>
        </authorList>
    </citation>
    <scope>NUCLEOTIDE SEQUENCE</scope>
    <source>
        <strain evidence="7">Ka4C1</strain>
    </source>
</reference>
<feature type="transmembrane region" description="Helical" evidence="6">
    <location>
        <begin position="12"/>
        <end position="29"/>
    </location>
</feature>
<keyword evidence="3 6" id="KW-0812">Transmembrane</keyword>
<keyword evidence="4 6" id="KW-1133">Transmembrane helix</keyword>
<feature type="transmembrane region" description="Helical" evidence="6">
    <location>
        <begin position="259"/>
        <end position="279"/>
    </location>
</feature>
<dbReference type="Proteomes" id="UP000582659">
    <property type="component" value="Unassembled WGS sequence"/>
</dbReference>
<dbReference type="OrthoDB" id="10452554at2759"/>
<feature type="transmembrane region" description="Helical" evidence="6">
    <location>
        <begin position="89"/>
        <end position="112"/>
    </location>
</feature>
<evidence type="ECO:0000256" key="5">
    <source>
        <dbReference type="ARBA" id="ARBA00023136"/>
    </source>
</evidence>
<dbReference type="PANTHER" id="PTHR31627:SF42">
    <property type="entry name" value="G_PROTEIN_RECEP_F1_2 DOMAIN-CONTAINING PROTEIN-RELATED"/>
    <property type="match status" value="1"/>
</dbReference>
<evidence type="ECO:0000256" key="2">
    <source>
        <dbReference type="ARBA" id="ARBA00005692"/>
    </source>
</evidence>
<dbReference type="Pfam" id="PF02118">
    <property type="entry name" value="Srg"/>
    <property type="match status" value="1"/>
</dbReference>
<keyword evidence="5 6" id="KW-0472">Membrane</keyword>
<dbReference type="GO" id="GO:0007606">
    <property type="term" value="P:sensory perception of chemical stimulus"/>
    <property type="evidence" value="ECO:0007669"/>
    <property type="project" value="UniProtKB-UniRule"/>
</dbReference>
<feature type="transmembrane region" description="Helical" evidence="6">
    <location>
        <begin position="132"/>
        <end position="154"/>
    </location>
</feature>
<dbReference type="InterPro" id="IPR000609">
    <property type="entry name" value="7TM_GPCR_serpentine_rcpt_Srg"/>
</dbReference>
<accession>A0A7I8X581</accession>
<feature type="transmembrane region" description="Helical" evidence="6">
    <location>
        <begin position="182"/>
        <end position="204"/>
    </location>
</feature>
<evidence type="ECO:0000256" key="1">
    <source>
        <dbReference type="ARBA" id="ARBA00004141"/>
    </source>
</evidence>
<feature type="transmembrane region" description="Helical" evidence="6">
    <location>
        <begin position="216"/>
        <end position="239"/>
    </location>
</feature>
<dbReference type="GO" id="GO:0016020">
    <property type="term" value="C:membrane"/>
    <property type="evidence" value="ECO:0007669"/>
    <property type="project" value="UniProtKB-SubCell"/>
</dbReference>
<evidence type="ECO:0000256" key="4">
    <source>
        <dbReference type="ARBA" id="ARBA00022989"/>
    </source>
</evidence>
<dbReference type="InterPro" id="IPR051119">
    <property type="entry name" value="Nematode_SR-like"/>
</dbReference>
<comment type="subcellular location">
    <subcellularLocation>
        <location evidence="1">Membrane</location>
        <topology evidence="1">Multi-pass membrane protein</topology>
    </subcellularLocation>
</comment>
<name>A0A7I8X581_BURXY</name>
<sequence length="339" mass="39751">MVLAEAVTLLKYTYGIPFWFLYLKVVLILRRRSQVEFNTVFYRIVYYTGISDCVGFWVNQAINHWPNAPYISELYSEIFTEETYLISPIYLLTYFTLYTTEFSGFLLALNRFTTLYYPAKSELLWRQHFKKILFLFVTIPLSVCVHLIVCPVKFECSAYRDCYFDAINLFYIPGRMRVRSSIFSISFSFLTLILNLWSICSLALLRRKSDKANRKLLIYTVSVFLVILVLSIEQCTYSYEGVAKTHNPYIQAFINTYAHLYNLTLLMGGVLLLLTSSLVRRHFFKRRKMHRFIFTVLKGKNSHKGTVVFITTNISVHRNSNRDISCSNFNINSAIRGRE</sequence>
<dbReference type="EMBL" id="CAJFCV020000005">
    <property type="protein sequence ID" value="CAG9122171.1"/>
    <property type="molecule type" value="Genomic_DNA"/>
</dbReference>
<evidence type="ECO:0000256" key="6">
    <source>
        <dbReference type="RuleBase" id="RU280813"/>
    </source>
</evidence>
<comment type="similarity">
    <text evidence="2 6">Belongs to the nematode receptor-like protein srg family.</text>
</comment>
<protein>
    <recommendedName>
        <fullName evidence="6">Serpentine receptor class gamma</fullName>
    </recommendedName>
</protein>
<keyword evidence="8" id="KW-1185">Reference proteome</keyword>
<proteinExistence type="inferred from homology"/>
<comment type="caution">
    <text evidence="7">The sequence shown here is derived from an EMBL/GenBank/DDBJ whole genome shotgun (WGS) entry which is preliminary data.</text>
</comment>
<evidence type="ECO:0000313" key="7">
    <source>
        <dbReference type="EMBL" id="CAD5231080.1"/>
    </source>
</evidence>